<dbReference type="InterPro" id="IPR011009">
    <property type="entry name" value="Kinase-like_dom_sf"/>
</dbReference>
<dbReference type="InterPro" id="IPR051678">
    <property type="entry name" value="AGP_Transferase"/>
</dbReference>
<evidence type="ECO:0000259" key="1">
    <source>
        <dbReference type="Pfam" id="PF01636"/>
    </source>
</evidence>
<sequence>MPLACEVMSTQQSEAFGRASATRIMREACAAAGLDPTDAELIRLGENAIFRVGTPPVIVRIARGPAFRDSAAKEVAVAQWLSHEGIRAARVWRGPDDQPLDISGSPVTFWEYLDGRRGSPDDLVSLASILRDLHSRAVPTLFDLPQEDILGRVRPRIEAAPIPDEDRRFLIDLVTELNEAVASLDFPLGVSVTHGDAHVQNLMVIGGVPILIDFERVAVGQPEWDLAMTATEYATAGWWSAPQYELFAATYGFDVMTWSGFNVLRRVHELKMTTWLMQNVQEAVEVRTEYQVRLATMRSGETQKPWRPF</sequence>
<accession>A0ABN2NAH7</accession>
<proteinExistence type="predicted"/>
<dbReference type="EMBL" id="BAAAQK010000018">
    <property type="protein sequence ID" value="GAA1860461.1"/>
    <property type="molecule type" value="Genomic_DNA"/>
</dbReference>
<feature type="domain" description="Aminoglycoside phosphotransferase" evidence="1">
    <location>
        <begin position="46"/>
        <end position="254"/>
    </location>
</feature>
<dbReference type="Gene3D" id="3.90.1200.10">
    <property type="match status" value="1"/>
</dbReference>
<evidence type="ECO:0000313" key="2">
    <source>
        <dbReference type="EMBL" id="GAA1860461.1"/>
    </source>
</evidence>
<reference evidence="2 3" key="1">
    <citation type="journal article" date="2019" name="Int. J. Syst. Evol. Microbiol.">
        <title>The Global Catalogue of Microorganisms (GCM) 10K type strain sequencing project: providing services to taxonomists for standard genome sequencing and annotation.</title>
        <authorList>
            <consortium name="The Broad Institute Genomics Platform"/>
            <consortium name="The Broad Institute Genome Sequencing Center for Infectious Disease"/>
            <person name="Wu L."/>
            <person name="Ma J."/>
        </authorList>
    </citation>
    <scope>NUCLEOTIDE SEQUENCE [LARGE SCALE GENOMIC DNA]</scope>
    <source>
        <strain evidence="2 3">JCM 16009</strain>
    </source>
</reference>
<comment type="caution">
    <text evidence="2">The sequence shown here is derived from an EMBL/GenBank/DDBJ whole genome shotgun (WGS) entry which is preliminary data.</text>
</comment>
<dbReference type="PANTHER" id="PTHR21310">
    <property type="entry name" value="AMINOGLYCOSIDE PHOSPHOTRANSFERASE-RELATED-RELATED"/>
    <property type="match status" value="1"/>
</dbReference>
<dbReference type="InterPro" id="IPR002575">
    <property type="entry name" value="Aminoglycoside_PTrfase"/>
</dbReference>
<dbReference type="Proteomes" id="UP001500449">
    <property type="component" value="Unassembled WGS sequence"/>
</dbReference>
<keyword evidence="3" id="KW-1185">Reference proteome</keyword>
<gene>
    <name evidence="2" type="ORF">GCM10009836_45770</name>
</gene>
<organism evidence="2 3">
    <name type="scientific">Pseudonocardia ailaonensis</name>
    <dbReference type="NCBI Taxonomy" id="367279"/>
    <lineage>
        <taxon>Bacteria</taxon>
        <taxon>Bacillati</taxon>
        <taxon>Actinomycetota</taxon>
        <taxon>Actinomycetes</taxon>
        <taxon>Pseudonocardiales</taxon>
        <taxon>Pseudonocardiaceae</taxon>
        <taxon>Pseudonocardia</taxon>
    </lineage>
</organism>
<protein>
    <submittedName>
        <fullName evidence="2">Aminoglycoside phosphotransferase family protein</fullName>
    </submittedName>
</protein>
<evidence type="ECO:0000313" key="3">
    <source>
        <dbReference type="Proteomes" id="UP001500449"/>
    </source>
</evidence>
<name>A0ABN2NAH7_9PSEU</name>
<dbReference type="PANTHER" id="PTHR21310:SF40">
    <property type="entry name" value="AMINOGLYCOSIDE PHOSPHOTRANSFERASE DOMAIN-CONTAINING PROTEIN-RELATED"/>
    <property type="match status" value="1"/>
</dbReference>
<dbReference type="Pfam" id="PF01636">
    <property type="entry name" value="APH"/>
    <property type="match status" value="1"/>
</dbReference>
<dbReference type="SUPFAM" id="SSF56112">
    <property type="entry name" value="Protein kinase-like (PK-like)"/>
    <property type="match status" value="1"/>
</dbReference>